<dbReference type="Pfam" id="PF14622">
    <property type="entry name" value="Ribonucleas_3_3"/>
    <property type="match status" value="1"/>
</dbReference>
<accession>A0ABT8II15</accession>
<feature type="domain" description="RNase III" evidence="12">
    <location>
        <begin position="3"/>
        <end position="133"/>
    </location>
</feature>
<feature type="active site" evidence="9">
    <location>
        <position position="50"/>
    </location>
</feature>
<keyword evidence="14" id="KW-1185">Reference proteome</keyword>
<keyword evidence="9" id="KW-0698">rRNA processing</keyword>
<dbReference type="GO" id="GO:0004525">
    <property type="term" value="F:ribonuclease III activity"/>
    <property type="evidence" value="ECO:0007669"/>
    <property type="project" value="UniProtKB-EC"/>
</dbReference>
<evidence type="ECO:0000256" key="7">
    <source>
        <dbReference type="ARBA" id="ARBA00022801"/>
    </source>
</evidence>
<dbReference type="PANTHER" id="PTHR11207:SF0">
    <property type="entry name" value="RIBONUCLEASE 3"/>
    <property type="match status" value="1"/>
</dbReference>
<evidence type="ECO:0000256" key="2">
    <source>
        <dbReference type="ARBA" id="ARBA00010183"/>
    </source>
</evidence>
<proteinExistence type="inferred from homology"/>
<dbReference type="PROSITE" id="PS00517">
    <property type="entry name" value="RNASE_3_1"/>
    <property type="match status" value="1"/>
</dbReference>
<dbReference type="SUPFAM" id="SSF54768">
    <property type="entry name" value="dsRNA-binding domain-like"/>
    <property type="match status" value="1"/>
</dbReference>
<keyword evidence="9" id="KW-0699">rRNA-binding</keyword>
<feature type="active site" evidence="9">
    <location>
        <position position="122"/>
    </location>
</feature>
<dbReference type="Gene3D" id="3.30.160.20">
    <property type="match status" value="1"/>
</dbReference>
<dbReference type="PROSITE" id="PS50142">
    <property type="entry name" value="RNASE_3_2"/>
    <property type="match status" value="1"/>
</dbReference>
<comment type="function">
    <text evidence="9">Digests double-stranded RNA. Involved in the processing of primary rRNA transcript to yield the immediate precursors to the large and small rRNAs (23S and 16S). Processes some mRNAs, and tRNAs when they are encoded in the rRNA operon. Processes pre-crRNA and tracrRNA of type II CRISPR loci if present in the organism.</text>
</comment>
<evidence type="ECO:0000313" key="13">
    <source>
        <dbReference type="EMBL" id="MDN4592416.1"/>
    </source>
</evidence>
<dbReference type="InterPro" id="IPR000999">
    <property type="entry name" value="RNase_III_dom"/>
</dbReference>
<dbReference type="HAMAP" id="MF_00104">
    <property type="entry name" value="RNase_III"/>
    <property type="match status" value="1"/>
</dbReference>
<dbReference type="EC" id="3.1.26.3" evidence="9"/>
<evidence type="ECO:0000259" key="12">
    <source>
        <dbReference type="PROSITE" id="PS50142"/>
    </source>
</evidence>
<comment type="subunit">
    <text evidence="9">Homodimer.</text>
</comment>
<keyword evidence="9" id="KW-0963">Cytoplasm</keyword>
<evidence type="ECO:0000256" key="1">
    <source>
        <dbReference type="ARBA" id="ARBA00000109"/>
    </source>
</evidence>
<dbReference type="Gene3D" id="1.10.1520.10">
    <property type="entry name" value="Ribonuclease III domain"/>
    <property type="match status" value="1"/>
</dbReference>
<keyword evidence="5 9" id="KW-0540">Nuclease</keyword>
<comment type="subcellular location">
    <subcellularLocation>
        <location evidence="9">Cytoplasm</location>
    </subcellularLocation>
</comment>
<feature type="binding site" evidence="9">
    <location>
        <position position="119"/>
    </location>
    <ligand>
        <name>Mg(2+)</name>
        <dbReference type="ChEBI" id="CHEBI:18420"/>
    </ligand>
</feature>
<dbReference type="InterPro" id="IPR014720">
    <property type="entry name" value="dsRBD_dom"/>
</dbReference>
<feature type="region of interest" description="Disordered" evidence="10">
    <location>
        <begin position="222"/>
        <end position="244"/>
    </location>
</feature>
<feature type="binding site" evidence="9">
    <location>
        <position position="46"/>
    </location>
    <ligand>
        <name>Mg(2+)</name>
        <dbReference type="ChEBI" id="CHEBI:18420"/>
    </ligand>
</feature>
<comment type="similarity">
    <text evidence="2">Belongs to the ribonuclease III family.</text>
</comment>
<dbReference type="PANTHER" id="PTHR11207">
    <property type="entry name" value="RIBONUCLEASE III"/>
    <property type="match status" value="1"/>
</dbReference>
<evidence type="ECO:0000256" key="5">
    <source>
        <dbReference type="ARBA" id="ARBA00022722"/>
    </source>
</evidence>
<keyword evidence="9" id="KW-0460">Magnesium</keyword>
<dbReference type="CDD" id="cd10845">
    <property type="entry name" value="DSRM_RNAse_III_family"/>
    <property type="match status" value="1"/>
</dbReference>
<comment type="cofactor">
    <cofactor evidence="9">
        <name>Mg(2+)</name>
        <dbReference type="ChEBI" id="CHEBI:18420"/>
    </cofactor>
</comment>
<dbReference type="InterPro" id="IPR011907">
    <property type="entry name" value="RNase_III"/>
</dbReference>
<organism evidence="13 14">
    <name type="scientific">Polycladomyces subterraneus</name>
    <dbReference type="NCBI Taxonomy" id="1016997"/>
    <lineage>
        <taxon>Bacteria</taxon>
        <taxon>Bacillati</taxon>
        <taxon>Bacillota</taxon>
        <taxon>Bacilli</taxon>
        <taxon>Bacillales</taxon>
        <taxon>Thermoactinomycetaceae</taxon>
        <taxon>Polycladomyces</taxon>
    </lineage>
</organism>
<evidence type="ECO:0000256" key="10">
    <source>
        <dbReference type="SAM" id="MobiDB-lite"/>
    </source>
</evidence>
<evidence type="ECO:0000313" key="14">
    <source>
        <dbReference type="Proteomes" id="UP001174196"/>
    </source>
</evidence>
<keyword evidence="6 9" id="KW-0255">Endonuclease</keyword>
<dbReference type="Pfam" id="PF00035">
    <property type="entry name" value="dsrm"/>
    <property type="match status" value="1"/>
</dbReference>
<keyword evidence="8 9" id="KW-0694">RNA-binding</keyword>
<keyword evidence="7 9" id="KW-0378">Hydrolase</keyword>
<dbReference type="Proteomes" id="UP001174196">
    <property type="component" value="Unassembled WGS sequence"/>
</dbReference>
<dbReference type="SUPFAM" id="SSF69065">
    <property type="entry name" value="RNase III domain-like"/>
    <property type="match status" value="1"/>
</dbReference>
<keyword evidence="3 9" id="KW-0507">mRNA processing</keyword>
<evidence type="ECO:0000256" key="6">
    <source>
        <dbReference type="ARBA" id="ARBA00022759"/>
    </source>
</evidence>
<protein>
    <recommendedName>
        <fullName evidence="9">Ribonuclease 3</fullName>
        <ecNumber evidence="9">3.1.26.3</ecNumber>
    </recommendedName>
    <alternativeName>
        <fullName evidence="9">Ribonuclease III</fullName>
        <shortName evidence="9">RNase III</shortName>
    </alternativeName>
</protein>
<dbReference type="SMART" id="SM00358">
    <property type="entry name" value="DSRM"/>
    <property type="match status" value="1"/>
</dbReference>
<reference evidence="13" key="1">
    <citation type="submission" date="2022-08" db="EMBL/GenBank/DDBJ databases">
        <title>Polycladomyces zharkentsis sp. nov., a novel thermophilic CMC and starch-degrading bacterium isolated from a geothermal spring in Kazakhstan.</title>
        <authorList>
            <person name="Mashzhan A."/>
            <person name="Kistaubaeva A."/>
            <person name="Javier-Lopez R."/>
            <person name="Birkeland N.-K."/>
        </authorList>
    </citation>
    <scope>NUCLEOTIDE SEQUENCE</scope>
    <source>
        <strain evidence="13">KSR 13</strain>
    </source>
</reference>
<keyword evidence="4 9" id="KW-0819">tRNA processing</keyword>
<keyword evidence="9" id="KW-0479">Metal-binding</keyword>
<evidence type="ECO:0000256" key="9">
    <source>
        <dbReference type="HAMAP-Rule" id="MF_00104"/>
    </source>
</evidence>
<gene>
    <name evidence="9 13" type="primary">rnc</name>
    <name evidence="13" type="ORF">NWF35_00515</name>
</gene>
<name>A0ABT8II15_9BACL</name>
<evidence type="ECO:0000256" key="8">
    <source>
        <dbReference type="ARBA" id="ARBA00022884"/>
    </source>
</evidence>
<evidence type="ECO:0000256" key="3">
    <source>
        <dbReference type="ARBA" id="ARBA00022664"/>
    </source>
</evidence>
<comment type="caution">
    <text evidence="13">The sequence shown here is derived from an EMBL/GenBank/DDBJ whole genome shotgun (WGS) entry which is preliminary data.</text>
</comment>
<dbReference type="InterPro" id="IPR036389">
    <property type="entry name" value="RNase_III_sf"/>
</dbReference>
<dbReference type="EMBL" id="JANRHH010000004">
    <property type="protein sequence ID" value="MDN4592416.1"/>
    <property type="molecule type" value="Genomic_DNA"/>
</dbReference>
<evidence type="ECO:0000259" key="11">
    <source>
        <dbReference type="PROSITE" id="PS50137"/>
    </source>
</evidence>
<feature type="binding site" evidence="9">
    <location>
        <position position="122"/>
    </location>
    <ligand>
        <name>Mg(2+)</name>
        <dbReference type="ChEBI" id="CHEBI:18420"/>
    </ligand>
</feature>
<dbReference type="CDD" id="cd00593">
    <property type="entry name" value="RIBOc"/>
    <property type="match status" value="1"/>
</dbReference>
<dbReference type="PROSITE" id="PS50137">
    <property type="entry name" value="DS_RBD"/>
    <property type="match status" value="1"/>
</dbReference>
<feature type="domain" description="DRBM" evidence="11">
    <location>
        <begin position="159"/>
        <end position="228"/>
    </location>
</feature>
<dbReference type="NCBIfam" id="TIGR02191">
    <property type="entry name" value="RNaseIII"/>
    <property type="match status" value="1"/>
</dbReference>
<evidence type="ECO:0000256" key="4">
    <source>
        <dbReference type="ARBA" id="ARBA00022694"/>
    </source>
</evidence>
<dbReference type="RefSeq" id="WP_301237157.1">
    <property type="nucleotide sequence ID" value="NZ_JANRHH010000004.1"/>
</dbReference>
<feature type="compositionally biased region" description="Basic and acidic residues" evidence="10">
    <location>
        <begin position="233"/>
        <end position="244"/>
    </location>
</feature>
<sequence length="244" mass="27973">MDLTDLERKVGFPFRNRRLFQQAFTHTSFAHEKKGNVFHEDNERLEFLGDAVLELAVSEFLFHRFPDMSEGDLTRTRARVVCEPSLAAFAHELDFGQYVRLGKGEEMTGGRTRPALLADVFEAFVGALYLDQGLDRVKQFLHAVVFPRIDEKWLSQVTDAKSQLQEIVQQERMGPLEYQIVDIQGPAHDRHFVAEVWLEGKRLGRGSGRSKKEAEQRAAFEALQNWEQGPGRPGHDIADSHRQR</sequence>
<dbReference type="SMART" id="SM00535">
    <property type="entry name" value="RIBOc"/>
    <property type="match status" value="1"/>
</dbReference>
<comment type="catalytic activity">
    <reaction evidence="1 9">
        <text>Endonucleolytic cleavage to 5'-phosphomonoester.</text>
        <dbReference type="EC" id="3.1.26.3"/>
    </reaction>
</comment>